<organism evidence="2 3">
    <name type="scientific">Caballeronia temeraria</name>
    <dbReference type="NCBI Taxonomy" id="1777137"/>
    <lineage>
        <taxon>Bacteria</taxon>
        <taxon>Pseudomonadati</taxon>
        <taxon>Pseudomonadota</taxon>
        <taxon>Betaproteobacteria</taxon>
        <taxon>Burkholderiales</taxon>
        <taxon>Burkholderiaceae</taxon>
        <taxon>Caballeronia</taxon>
    </lineage>
</organism>
<dbReference type="OrthoDB" id="9132051at2"/>
<dbReference type="STRING" id="1777137.AWB76_02492"/>
<dbReference type="AlphaFoldDB" id="A0A158AIL7"/>
<evidence type="ECO:0000313" key="2">
    <source>
        <dbReference type="EMBL" id="SAK57668.1"/>
    </source>
</evidence>
<keyword evidence="1" id="KW-0812">Transmembrane</keyword>
<name>A0A158AIL7_9BURK</name>
<accession>A0A158AIL7</accession>
<gene>
    <name evidence="2" type="ORF">AWB76_02492</name>
</gene>
<dbReference type="RefSeq" id="WP_061160353.1">
    <property type="nucleotide sequence ID" value="NZ_FCOI02000006.1"/>
</dbReference>
<keyword evidence="3" id="KW-1185">Reference proteome</keyword>
<feature type="transmembrane region" description="Helical" evidence="1">
    <location>
        <begin position="40"/>
        <end position="61"/>
    </location>
</feature>
<keyword evidence="1" id="KW-1133">Transmembrane helix</keyword>
<proteinExistence type="predicted"/>
<dbReference type="Proteomes" id="UP000054624">
    <property type="component" value="Unassembled WGS sequence"/>
</dbReference>
<dbReference type="EMBL" id="FCOI02000006">
    <property type="protein sequence ID" value="SAK57668.1"/>
    <property type="molecule type" value="Genomic_DNA"/>
</dbReference>
<reference evidence="3" key="1">
    <citation type="submission" date="2016-01" db="EMBL/GenBank/DDBJ databases">
        <authorList>
            <person name="Peeters Charlotte."/>
        </authorList>
    </citation>
    <scope>NUCLEOTIDE SEQUENCE [LARGE SCALE GENOMIC DNA]</scope>
</reference>
<evidence type="ECO:0000313" key="3">
    <source>
        <dbReference type="Proteomes" id="UP000054624"/>
    </source>
</evidence>
<evidence type="ECO:0000256" key="1">
    <source>
        <dbReference type="SAM" id="Phobius"/>
    </source>
</evidence>
<keyword evidence="1" id="KW-0472">Membrane</keyword>
<protein>
    <submittedName>
        <fullName evidence="2">Uncharacterized protein</fullName>
    </submittedName>
</protein>
<sequence>MTRNDYSKFDPRKVDLEAFFKEQWVSIALYREARKQQRKLQVSAIFLAVVVAGAAAMSGLFSDIDGTDPAFLNSPWIRYGIPALGAFFALVAIALSIINVVRAKSFMREWRVPEDLIKVLERYPTEKM</sequence>
<feature type="transmembrane region" description="Helical" evidence="1">
    <location>
        <begin position="81"/>
        <end position="101"/>
    </location>
</feature>